<dbReference type="EMBL" id="KK852548">
    <property type="protein sequence ID" value="KDR21595.1"/>
    <property type="molecule type" value="Genomic_DNA"/>
</dbReference>
<organism evidence="3 4">
    <name type="scientific">Zootermopsis nevadensis</name>
    <name type="common">Dampwood termite</name>
    <dbReference type="NCBI Taxonomy" id="136037"/>
    <lineage>
        <taxon>Eukaryota</taxon>
        <taxon>Metazoa</taxon>
        <taxon>Ecdysozoa</taxon>
        <taxon>Arthropoda</taxon>
        <taxon>Hexapoda</taxon>
        <taxon>Insecta</taxon>
        <taxon>Pterygota</taxon>
        <taxon>Neoptera</taxon>
        <taxon>Polyneoptera</taxon>
        <taxon>Dictyoptera</taxon>
        <taxon>Blattodea</taxon>
        <taxon>Blattoidea</taxon>
        <taxon>Termitoidae</taxon>
        <taxon>Termopsidae</taxon>
        <taxon>Zootermopsis</taxon>
    </lineage>
</organism>
<evidence type="ECO:0000259" key="2">
    <source>
        <dbReference type="PROSITE" id="PS50181"/>
    </source>
</evidence>
<dbReference type="InParanoid" id="A0A067RLX4"/>
<dbReference type="InterPro" id="IPR006553">
    <property type="entry name" value="Leu-rich_rpt_Cys-con_subtyp"/>
</dbReference>
<protein>
    <submittedName>
        <fullName evidence="3">F-box/LRR-repeat protein 20</fullName>
    </submittedName>
</protein>
<evidence type="ECO:0000256" key="1">
    <source>
        <dbReference type="ARBA" id="ARBA00022786"/>
    </source>
</evidence>
<dbReference type="InterPro" id="IPR036047">
    <property type="entry name" value="F-box-like_dom_sf"/>
</dbReference>
<dbReference type="SUPFAM" id="SSF81383">
    <property type="entry name" value="F-box domain"/>
    <property type="match status" value="1"/>
</dbReference>
<evidence type="ECO:0000313" key="3">
    <source>
        <dbReference type="EMBL" id="KDR21595.1"/>
    </source>
</evidence>
<dbReference type="Pfam" id="PF12937">
    <property type="entry name" value="F-box-like"/>
    <property type="match status" value="1"/>
</dbReference>
<dbReference type="Gene3D" id="3.80.10.10">
    <property type="entry name" value="Ribonuclease Inhibitor"/>
    <property type="match status" value="2"/>
</dbReference>
<accession>A0A067RLX4</accession>
<dbReference type="STRING" id="136037.A0A067RLX4"/>
<dbReference type="SMART" id="SM00367">
    <property type="entry name" value="LRR_CC"/>
    <property type="match status" value="5"/>
</dbReference>
<dbReference type="Pfam" id="PF13516">
    <property type="entry name" value="LRR_6"/>
    <property type="match status" value="1"/>
</dbReference>
<dbReference type="PROSITE" id="PS50181">
    <property type="entry name" value="FBOX"/>
    <property type="match status" value="1"/>
</dbReference>
<dbReference type="InterPro" id="IPR001810">
    <property type="entry name" value="F-box_dom"/>
</dbReference>
<dbReference type="Proteomes" id="UP000027135">
    <property type="component" value="Unassembled WGS sequence"/>
</dbReference>
<dbReference type="GO" id="GO:0031146">
    <property type="term" value="P:SCF-dependent proteasomal ubiquitin-dependent protein catabolic process"/>
    <property type="evidence" value="ECO:0007669"/>
    <property type="project" value="TreeGrafter"/>
</dbReference>
<dbReference type="PANTHER" id="PTHR13318:SF247">
    <property type="entry name" value="GH16156P"/>
    <property type="match status" value="1"/>
</dbReference>
<dbReference type="eggNOG" id="KOG1947">
    <property type="taxonomic scope" value="Eukaryota"/>
</dbReference>
<evidence type="ECO:0000313" key="4">
    <source>
        <dbReference type="Proteomes" id="UP000027135"/>
    </source>
</evidence>
<dbReference type="InterPro" id="IPR001611">
    <property type="entry name" value="Leu-rich_rpt"/>
</dbReference>
<dbReference type="PANTHER" id="PTHR13318">
    <property type="entry name" value="PARTNER OF PAIRED, ISOFORM B-RELATED"/>
    <property type="match status" value="1"/>
</dbReference>
<dbReference type="GO" id="GO:0019005">
    <property type="term" value="C:SCF ubiquitin ligase complex"/>
    <property type="evidence" value="ECO:0007669"/>
    <property type="project" value="TreeGrafter"/>
</dbReference>
<dbReference type="SMART" id="SM00256">
    <property type="entry name" value="FBOX"/>
    <property type="match status" value="1"/>
</dbReference>
<keyword evidence="4" id="KW-1185">Reference proteome</keyword>
<keyword evidence="1" id="KW-0833">Ubl conjugation pathway</keyword>
<sequence length="354" mass="40635">MTTEITKKVTLDSLPNEILLTIFKFLDSVDVCLAVANVCERWNYITRDVTLWKNLSFICNKNMNMKYISSVLSEMPLIKCVKLQWRTDVDLIFQELCCNCKDIRKLELVCCGQMKKTCMQLLADHFPDLEVLSLEKCWAVEPTCFNFVCKFPCLRSLNVSHCRKMDGPLLREIVDICLFLQHINVDYVRGLYDEDVIYLLEAKKSSLLSLVLYGECLTDMTYCYMEKCSVLHTLHLSSCLQMTDKGLMSLIKLNSLKSFKLRLAKHLSTKALKNFLLSDKASKLEYLILSRLPGMNDIAAHNISTNCIHVRYLEIVYCPNVTDRSREYVASGCKQLKVLHFRQNGPPCGLGNNS</sequence>
<dbReference type="AlphaFoldDB" id="A0A067RLX4"/>
<proteinExistence type="predicted"/>
<reference evidence="3 4" key="1">
    <citation type="journal article" date="2014" name="Nat. Commun.">
        <title>Molecular traces of alternative social organization in a termite genome.</title>
        <authorList>
            <person name="Terrapon N."/>
            <person name="Li C."/>
            <person name="Robertson H.M."/>
            <person name="Ji L."/>
            <person name="Meng X."/>
            <person name="Booth W."/>
            <person name="Chen Z."/>
            <person name="Childers C.P."/>
            <person name="Glastad K.M."/>
            <person name="Gokhale K."/>
            <person name="Gowin J."/>
            <person name="Gronenberg W."/>
            <person name="Hermansen R.A."/>
            <person name="Hu H."/>
            <person name="Hunt B.G."/>
            <person name="Huylmans A.K."/>
            <person name="Khalil S.M."/>
            <person name="Mitchell R.D."/>
            <person name="Munoz-Torres M.C."/>
            <person name="Mustard J.A."/>
            <person name="Pan H."/>
            <person name="Reese J.T."/>
            <person name="Scharf M.E."/>
            <person name="Sun F."/>
            <person name="Vogel H."/>
            <person name="Xiao J."/>
            <person name="Yang W."/>
            <person name="Yang Z."/>
            <person name="Yang Z."/>
            <person name="Zhou J."/>
            <person name="Zhu J."/>
            <person name="Brent C.S."/>
            <person name="Elsik C.G."/>
            <person name="Goodisman M.A."/>
            <person name="Liberles D.A."/>
            <person name="Roe R.M."/>
            <person name="Vargo E.L."/>
            <person name="Vilcinskas A."/>
            <person name="Wang J."/>
            <person name="Bornberg-Bauer E."/>
            <person name="Korb J."/>
            <person name="Zhang G."/>
            <person name="Liebig J."/>
        </authorList>
    </citation>
    <scope>NUCLEOTIDE SEQUENCE [LARGE SCALE GENOMIC DNA]</scope>
    <source>
        <tissue evidence="3">Whole organism</tissue>
    </source>
</reference>
<dbReference type="SUPFAM" id="SSF52047">
    <property type="entry name" value="RNI-like"/>
    <property type="match status" value="1"/>
</dbReference>
<dbReference type="OMA" id="CHHVTMQ"/>
<dbReference type="InterPro" id="IPR032675">
    <property type="entry name" value="LRR_dom_sf"/>
</dbReference>
<name>A0A067RLX4_ZOONE</name>
<gene>
    <name evidence="3" type="ORF">L798_03549</name>
</gene>
<feature type="domain" description="F-box" evidence="2">
    <location>
        <begin position="8"/>
        <end position="55"/>
    </location>
</feature>